<evidence type="ECO:0000256" key="1">
    <source>
        <dbReference type="SAM" id="MobiDB-lite"/>
    </source>
</evidence>
<keyword evidence="3" id="KW-1185">Reference proteome</keyword>
<protein>
    <submittedName>
        <fullName evidence="2">Uncharacterized protein</fullName>
    </submittedName>
</protein>
<organism evidence="2 3">
    <name type="scientific">Linum trigynum</name>
    <dbReference type="NCBI Taxonomy" id="586398"/>
    <lineage>
        <taxon>Eukaryota</taxon>
        <taxon>Viridiplantae</taxon>
        <taxon>Streptophyta</taxon>
        <taxon>Embryophyta</taxon>
        <taxon>Tracheophyta</taxon>
        <taxon>Spermatophyta</taxon>
        <taxon>Magnoliopsida</taxon>
        <taxon>eudicotyledons</taxon>
        <taxon>Gunneridae</taxon>
        <taxon>Pentapetalae</taxon>
        <taxon>rosids</taxon>
        <taxon>fabids</taxon>
        <taxon>Malpighiales</taxon>
        <taxon>Linaceae</taxon>
        <taxon>Linum</taxon>
    </lineage>
</organism>
<proteinExistence type="predicted"/>
<dbReference type="EMBL" id="OZ034819">
    <property type="protein sequence ID" value="CAL1398074.1"/>
    <property type="molecule type" value="Genomic_DNA"/>
</dbReference>
<accession>A0AAV2FIF2</accession>
<reference evidence="2 3" key="1">
    <citation type="submission" date="2024-04" db="EMBL/GenBank/DDBJ databases">
        <authorList>
            <person name="Fracassetti M."/>
        </authorList>
    </citation>
    <scope>NUCLEOTIDE SEQUENCE [LARGE SCALE GENOMIC DNA]</scope>
</reference>
<feature type="compositionally biased region" description="Low complexity" evidence="1">
    <location>
        <begin position="1"/>
        <end position="11"/>
    </location>
</feature>
<evidence type="ECO:0000313" key="3">
    <source>
        <dbReference type="Proteomes" id="UP001497516"/>
    </source>
</evidence>
<dbReference type="Proteomes" id="UP001497516">
    <property type="component" value="Chromosome 6"/>
</dbReference>
<name>A0AAV2FIF2_9ROSI</name>
<sequence length="85" mass="8935">MKFHPLLQPALPGGGGSRSAKQGENCLTPRKEKGAPSSHCFRTGVAATPGEIAIESFSDSQNPWIDLCSRVVAGNSIPAVKFVDI</sequence>
<feature type="region of interest" description="Disordered" evidence="1">
    <location>
        <begin position="1"/>
        <end position="41"/>
    </location>
</feature>
<dbReference type="AlphaFoldDB" id="A0AAV2FIF2"/>
<evidence type="ECO:0000313" key="2">
    <source>
        <dbReference type="EMBL" id="CAL1398074.1"/>
    </source>
</evidence>
<gene>
    <name evidence="2" type="ORF">LTRI10_LOCUS38327</name>
</gene>